<proteinExistence type="predicted"/>
<dbReference type="AlphaFoldDB" id="X1JYI2"/>
<dbReference type="SUPFAM" id="SSF52540">
    <property type="entry name" value="P-loop containing nucleoside triphosphate hydrolases"/>
    <property type="match status" value="1"/>
</dbReference>
<protein>
    <submittedName>
        <fullName evidence="1">Uncharacterized protein</fullName>
    </submittedName>
</protein>
<dbReference type="Gene3D" id="3.40.50.300">
    <property type="entry name" value="P-loop containing nucleotide triphosphate hydrolases"/>
    <property type="match status" value="1"/>
</dbReference>
<evidence type="ECO:0000313" key="1">
    <source>
        <dbReference type="EMBL" id="GAH86445.1"/>
    </source>
</evidence>
<dbReference type="InterPro" id="IPR027417">
    <property type="entry name" value="P-loop_NTPase"/>
</dbReference>
<name>X1JYI2_9ZZZZ</name>
<comment type="caution">
    <text evidence="1">The sequence shown here is derived from an EMBL/GenBank/DDBJ whole genome shotgun (WGS) entry which is preliminary data.</text>
</comment>
<accession>X1JYI2</accession>
<gene>
    <name evidence="1" type="ORF">S03H2_65393</name>
</gene>
<reference evidence="1" key="1">
    <citation type="journal article" date="2014" name="Front. Microbiol.">
        <title>High frequency of phylogenetically diverse reductive dehalogenase-homologous genes in deep subseafloor sedimentary metagenomes.</title>
        <authorList>
            <person name="Kawai M."/>
            <person name="Futagami T."/>
            <person name="Toyoda A."/>
            <person name="Takaki Y."/>
            <person name="Nishi S."/>
            <person name="Hori S."/>
            <person name="Arai W."/>
            <person name="Tsubouchi T."/>
            <person name="Morono Y."/>
            <person name="Uchiyama I."/>
            <person name="Ito T."/>
            <person name="Fujiyama A."/>
            <person name="Inagaki F."/>
            <person name="Takami H."/>
        </authorList>
    </citation>
    <scope>NUCLEOTIDE SEQUENCE</scope>
    <source>
        <strain evidence="1">Expedition CK06-06</strain>
    </source>
</reference>
<dbReference type="EMBL" id="BARU01042576">
    <property type="protein sequence ID" value="GAH86445.1"/>
    <property type="molecule type" value="Genomic_DNA"/>
</dbReference>
<organism evidence="1">
    <name type="scientific">marine sediment metagenome</name>
    <dbReference type="NCBI Taxonomy" id="412755"/>
    <lineage>
        <taxon>unclassified sequences</taxon>
        <taxon>metagenomes</taxon>
        <taxon>ecological metagenomes</taxon>
    </lineage>
</organism>
<sequence>MGMKWDLSDHEVDFNIANDYAAKAKCNQCVFCSSKDDLNINESFQAMSKWLIYYAAQSD</sequence>